<organism evidence="1 2">
    <name type="scientific">Deinococcus humi</name>
    <dbReference type="NCBI Taxonomy" id="662880"/>
    <lineage>
        <taxon>Bacteria</taxon>
        <taxon>Thermotogati</taxon>
        <taxon>Deinococcota</taxon>
        <taxon>Deinococci</taxon>
        <taxon>Deinococcales</taxon>
        <taxon>Deinococcaceae</taxon>
        <taxon>Deinococcus</taxon>
    </lineage>
</organism>
<dbReference type="InterPro" id="IPR011010">
    <property type="entry name" value="DNA_brk_join_enz"/>
</dbReference>
<evidence type="ECO:0000313" key="1">
    <source>
        <dbReference type="EMBL" id="MBB5363941.1"/>
    </source>
</evidence>
<name>A0A7W8JY80_9DEIO</name>
<protein>
    <submittedName>
        <fullName evidence="1">Integrase</fullName>
    </submittedName>
</protein>
<dbReference type="EMBL" id="JACHFL010000007">
    <property type="protein sequence ID" value="MBB5363941.1"/>
    <property type="molecule type" value="Genomic_DNA"/>
</dbReference>
<evidence type="ECO:0000313" key="2">
    <source>
        <dbReference type="Proteomes" id="UP000552709"/>
    </source>
</evidence>
<proteinExistence type="predicted"/>
<gene>
    <name evidence="1" type="ORF">HNQ08_003048</name>
</gene>
<accession>A0A7W8JY80</accession>
<reference evidence="1 2" key="1">
    <citation type="submission" date="2020-08" db="EMBL/GenBank/DDBJ databases">
        <title>Genomic Encyclopedia of Type Strains, Phase IV (KMG-IV): sequencing the most valuable type-strain genomes for metagenomic binning, comparative biology and taxonomic classification.</title>
        <authorList>
            <person name="Goeker M."/>
        </authorList>
    </citation>
    <scope>NUCLEOTIDE SEQUENCE [LARGE SCALE GENOMIC DNA]</scope>
    <source>
        <strain evidence="1 2">DSM 27939</strain>
    </source>
</reference>
<comment type="caution">
    <text evidence="1">The sequence shown here is derived from an EMBL/GenBank/DDBJ whole genome shotgun (WGS) entry which is preliminary data.</text>
</comment>
<keyword evidence="2" id="KW-1185">Reference proteome</keyword>
<sequence>MHPSDEQAQKIVRALQTADLDALIPAMAPRWPAATVPTTQVYSLLRHIFAQAQQDRLNLLSPPPDFHAWLLEQASKNVNAAPAKPNTVRLRLSLLSTLYSALQDQELLLVNPLRGLQRPPNERSGAPLLPRADLERLHLQAQSDDTLYAALILIDQHAYRVRDLLALTWQDFDFTTGSALRPHAVTRLSDIALKALQPLLKAAGGELYAVGRVFDYPGDRELRGALFRACKAANVTYTPPGELRRISLRDHPHTPQSAGFSAEDTRRLEQAIRLAQGVADMLAPEVEPEPSR</sequence>
<dbReference type="GO" id="GO:0003677">
    <property type="term" value="F:DNA binding"/>
    <property type="evidence" value="ECO:0007669"/>
    <property type="project" value="InterPro"/>
</dbReference>
<dbReference type="SUPFAM" id="SSF56349">
    <property type="entry name" value="DNA breaking-rejoining enzymes"/>
    <property type="match status" value="1"/>
</dbReference>
<dbReference type="Proteomes" id="UP000552709">
    <property type="component" value="Unassembled WGS sequence"/>
</dbReference>
<dbReference type="RefSeq" id="WP_184133628.1">
    <property type="nucleotide sequence ID" value="NZ_JACHFL010000007.1"/>
</dbReference>
<dbReference type="AlphaFoldDB" id="A0A7W8JY80"/>